<dbReference type="AlphaFoldDB" id="A0A0F9GII3"/>
<dbReference type="Gene3D" id="2.130.10.10">
    <property type="entry name" value="YVTN repeat-like/Quinoprotein amine dehydrogenase"/>
    <property type="match status" value="2"/>
</dbReference>
<dbReference type="InterPro" id="IPR015943">
    <property type="entry name" value="WD40/YVTN_repeat-like_dom_sf"/>
</dbReference>
<evidence type="ECO:0008006" key="2">
    <source>
        <dbReference type="Google" id="ProtNLM"/>
    </source>
</evidence>
<dbReference type="PANTHER" id="PTHR47197:SF3">
    <property type="entry name" value="DIHYDRO-HEME D1 DEHYDROGENASE"/>
    <property type="match status" value="1"/>
</dbReference>
<gene>
    <name evidence="1" type="ORF">LCGC14_1822380</name>
</gene>
<evidence type="ECO:0000313" key="1">
    <source>
        <dbReference type="EMBL" id="KKL98644.1"/>
    </source>
</evidence>
<sequence length="457" mass="49937">DGRLYRVDGAAMSPDGKYMWLSSARFDSSAWGASPPGLFRVDLETGTCEQIAGPPHPARANPARKYNADQLRPLVLAADPAGRLLATSESRSTVSIYDKGRKVPSRKVELDFVPTHLVALSADRSLAAGPGRIAVIDTPNSRVERYAKLKGVPTAVCAAPDGQRAFLALHRGDFILVFHAARGKFEKPVSLADLPEINPKRYRDVRTLLALNQPPRLLGLAGYIPFVIDLRTRTLRQMIGAVDPQGFRIDRKSRKAYVCSRYGCVSIVDLDTDRCVGTVRVGRRPTDIVPTGKDTAIVADAQGVFLLRVDLARGKVTGRIKLNGQPWALRMGSDGRQLGVRMSAMPRPFVVVDLQTQRVRVLGTARDLPLEWQHLATAMALRTKAHAARAGAGIRMSTGMAAYRVVHLRLTDGREIPVTLPGSYKVKGVALHPDEKHAYVACDRLGQAVLVKFRLTP</sequence>
<dbReference type="PANTHER" id="PTHR47197">
    <property type="entry name" value="PROTEIN NIRF"/>
    <property type="match status" value="1"/>
</dbReference>
<dbReference type="EMBL" id="LAZR01017866">
    <property type="protein sequence ID" value="KKL98644.1"/>
    <property type="molecule type" value="Genomic_DNA"/>
</dbReference>
<protein>
    <recommendedName>
        <fullName evidence="2">SMP-30/Gluconolactonase/LRE-like region domain-containing protein</fullName>
    </recommendedName>
</protein>
<name>A0A0F9GII3_9ZZZZ</name>
<accession>A0A0F9GII3</accession>
<dbReference type="InterPro" id="IPR051200">
    <property type="entry name" value="Host-pathogen_enzymatic-act"/>
</dbReference>
<feature type="non-terminal residue" evidence="1">
    <location>
        <position position="1"/>
    </location>
</feature>
<organism evidence="1">
    <name type="scientific">marine sediment metagenome</name>
    <dbReference type="NCBI Taxonomy" id="412755"/>
    <lineage>
        <taxon>unclassified sequences</taxon>
        <taxon>metagenomes</taxon>
        <taxon>ecological metagenomes</taxon>
    </lineage>
</organism>
<proteinExistence type="predicted"/>
<reference evidence="1" key="1">
    <citation type="journal article" date="2015" name="Nature">
        <title>Complex archaea that bridge the gap between prokaryotes and eukaryotes.</title>
        <authorList>
            <person name="Spang A."/>
            <person name="Saw J.H."/>
            <person name="Jorgensen S.L."/>
            <person name="Zaremba-Niedzwiedzka K."/>
            <person name="Martijn J."/>
            <person name="Lind A.E."/>
            <person name="van Eijk R."/>
            <person name="Schleper C."/>
            <person name="Guy L."/>
            <person name="Ettema T.J."/>
        </authorList>
    </citation>
    <scope>NUCLEOTIDE SEQUENCE</scope>
</reference>
<comment type="caution">
    <text evidence="1">The sequence shown here is derived from an EMBL/GenBank/DDBJ whole genome shotgun (WGS) entry which is preliminary data.</text>
</comment>
<dbReference type="InterPro" id="IPR011044">
    <property type="entry name" value="Quino_amine_DH_bsu"/>
</dbReference>
<dbReference type="SUPFAM" id="SSF50969">
    <property type="entry name" value="YVTN repeat-like/Quinoprotein amine dehydrogenase"/>
    <property type="match status" value="1"/>
</dbReference>